<proteinExistence type="predicted"/>
<reference evidence="1" key="1">
    <citation type="submission" date="2020-01" db="EMBL/GenBank/DDBJ databases">
        <authorList>
            <person name="Mishra B."/>
        </authorList>
    </citation>
    <scope>NUCLEOTIDE SEQUENCE [LARGE SCALE GENOMIC DNA]</scope>
</reference>
<organism evidence="1 2">
    <name type="scientific">Microthlaspi erraticum</name>
    <dbReference type="NCBI Taxonomy" id="1685480"/>
    <lineage>
        <taxon>Eukaryota</taxon>
        <taxon>Viridiplantae</taxon>
        <taxon>Streptophyta</taxon>
        <taxon>Embryophyta</taxon>
        <taxon>Tracheophyta</taxon>
        <taxon>Spermatophyta</taxon>
        <taxon>Magnoliopsida</taxon>
        <taxon>eudicotyledons</taxon>
        <taxon>Gunneridae</taxon>
        <taxon>Pentapetalae</taxon>
        <taxon>rosids</taxon>
        <taxon>malvids</taxon>
        <taxon>Brassicales</taxon>
        <taxon>Brassicaceae</taxon>
        <taxon>Coluteocarpeae</taxon>
        <taxon>Microthlaspi</taxon>
    </lineage>
</organism>
<name>A0A6D2I962_9BRAS</name>
<dbReference type="InterPro" id="IPR043129">
    <property type="entry name" value="ATPase_NBD"/>
</dbReference>
<dbReference type="SUPFAM" id="SSF53067">
    <property type="entry name" value="Actin-like ATPase domain"/>
    <property type="match status" value="1"/>
</dbReference>
<dbReference type="Gene3D" id="3.30.420.40">
    <property type="match status" value="1"/>
</dbReference>
<keyword evidence="2" id="KW-1185">Reference proteome</keyword>
<dbReference type="Proteomes" id="UP000467841">
    <property type="component" value="Unassembled WGS sequence"/>
</dbReference>
<dbReference type="AlphaFoldDB" id="A0A6D2I962"/>
<protein>
    <recommendedName>
        <fullName evidence="3">Actin-related protein 8</fullName>
    </recommendedName>
</protein>
<gene>
    <name evidence="1" type="ORF">MERR_LOCUS9085</name>
</gene>
<evidence type="ECO:0000313" key="2">
    <source>
        <dbReference type="Proteomes" id="UP000467841"/>
    </source>
</evidence>
<evidence type="ECO:0008006" key="3">
    <source>
        <dbReference type="Google" id="ProtNLM"/>
    </source>
</evidence>
<sequence>MKPLSRLPTLLRGNSIVVTNNSASEFSYPNQISSSKSLDFSRYSELGNGELGNGDSTLADSLHPCNEFTAGSRALYGPLRSKAAGLTGDDSWFKTVVLAGGSAYLPGLAERLERELHDDLPSSICNGVKVIPPPCGVDTAWHGAKLISQAFLTL</sequence>
<accession>A0A6D2I962</accession>
<comment type="caution">
    <text evidence="1">The sequence shown here is derived from an EMBL/GenBank/DDBJ whole genome shotgun (WGS) entry which is preliminary data.</text>
</comment>
<evidence type="ECO:0000313" key="1">
    <source>
        <dbReference type="EMBL" id="CAA7021850.1"/>
    </source>
</evidence>
<dbReference type="OrthoDB" id="7340501at2759"/>
<dbReference type="EMBL" id="CACVBM020000665">
    <property type="protein sequence ID" value="CAA7021850.1"/>
    <property type="molecule type" value="Genomic_DNA"/>
</dbReference>